<feature type="region of interest" description="Disordered" evidence="4">
    <location>
        <begin position="1417"/>
        <end position="1441"/>
    </location>
</feature>
<dbReference type="GO" id="GO:0005634">
    <property type="term" value="C:nucleus"/>
    <property type="evidence" value="ECO:0007669"/>
    <property type="project" value="TreeGrafter"/>
</dbReference>
<reference evidence="5" key="1">
    <citation type="submission" date="2023-06" db="EMBL/GenBank/DDBJ databases">
        <title>Genome-scale phylogeny and comparative genomics of the fungal order Sordariales.</title>
        <authorList>
            <consortium name="Lawrence Berkeley National Laboratory"/>
            <person name="Hensen N."/>
            <person name="Bonometti L."/>
            <person name="Westerberg I."/>
            <person name="Brannstrom I.O."/>
            <person name="Guillou S."/>
            <person name="Cros-Aarteil S."/>
            <person name="Calhoun S."/>
            <person name="Haridas S."/>
            <person name="Kuo A."/>
            <person name="Mondo S."/>
            <person name="Pangilinan J."/>
            <person name="Riley R."/>
            <person name="Labutti K."/>
            <person name="Andreopoulos B."/>
            <person name="Lipzen A."/>
            <person name="Chen C."/>
            <person name="Yanf M."/>
            <person name="Daum C."/>
            <person name="Ng V."/>
            <person name="Clum A."/>
            <person name="Steindorff A."/>
            <person name="Ohm R."/>
            <person name="Martin F."/>
            <person name="Silar P."/>
            <person name="Natvig D."/>
            <person name="Lalanne C."/>
            <person name="Gautier V."/>
            <person name="Ament-Velasquez S.L."/>
            <person name="Kruys A."/>
            <person name="Hutchinson M.I."/>
            <person name="Powell A.J."/>
            <person name="Barry K."/>
            <person name="Miller A.N."/>
            <person name="Grigoriev I.V."/>
            <person name="Debuchy R."/>
            <person name="Gladieux P."/>
            <person name="Thoren M.H."/>
            <person name="Johannesson H."/>
        </authorList>
    </citation>
    <scope>NUCLEOTIDE SEQUENCE</scope>
    <source>
        <strain evidence="5">CBS 307.81</strain>
    </source>
</reference>
<dbReference type="PANTHER" id="PTHR24193">
    <property type="entry name" value="ANKYRIN REPEAT PROTEIN"/>
    <property type="match status" value="1"/>
</dbReference>
<gene>
    <name evidence="5" type="ORF">QBC41DRAFT_48303</name>
</gene>
<dbReference type="PROSITE" id="PS50088">
    <property type="entry name" value="ANK_REPEAT"/>
    <property type="match status" value="1"/>
</dbReference>
<dbReference type="EMBL" id="JAULSY010000189">
    <property type="protein sequence ID" value="KAK0659163.1"/>
    <property type="molecule type" value="Genomic_DNA"/>
</dbReference>
<dbReference type="Gene3D" id="1.25.40.20">
    <property type="entry name" value="Ankyrin repeat-containing domain"/>
    <property type="match status" value="2"/>
</dbReference>
<proteinExistence type="predicted"/>
<dbReference type="SUPFAM" id="SSF48403">
    <property type="entry name" value="Ankyrin repeat"/>
    <property type="match status" value="2"/>
</dbReference>
<protein>
    <submittedName>
        <fullName evidence="5">Uncharacterized protein</fullName>
    </submittedName>
</protein>
<evidence type="ECO:0000256" key="4">
    <source>
        <dbReference type="SAM" id="MobiDB-lite"/>
    </source>
</evidence>
<feature type="region of interest" description="Disordered" evidence="4">
    <location>
        <begin position="1334"/>
        <end position="1353"/>
    </location>
</feature>
<dbReference type="PANTHER" id="PTHR24193:SF121">
    <property type="entry name" value="ADA2A-CONTAINING COMPLEX COMPONENT 3, ISOFORM D"/>
    <property type="match status" value="1"/>
</dbReference>
<evidence type="ECO:0000256" key="2">
    <source>
        <dbReference type="ARBA" id="ARBA00023043"/>
    </source>
</evidence>
<sequence length="1441" mass="159651">MPLTAGSMPAPPTPPTPPTPSTATLFSASPTMSSTMSPPMSPYSPPLASPCSAFSVRDSLRRTVSTICTPEMKFSQQELAWAKSLMSEHCNNKGRKSKGEFNYKDANAVLASIAEGKVPNATPALVYALQSDFDANASIKRRKSTNLFKVMTGRDQEDIRSDVLERAVKNCSYDIVYSLAMKADQDALDRALPFAITQNDTAKVFILRSRDANAAPLCDQFLHAVDNGPDDMLPLLLNDVLKGACRECRNKGLVRASVLGNFLKVQSLIDANADPTYDDAAALKAAILGHHEDIAVAIASTPSMTSIPLRLDALVGEAFAAGQDRTLAACLQSGAKGPVGDEVLLEAVKQRRSIELIQSLIQHGASVEHKNGAVIHAAIQSRSVQMLQAVLCGRPSKLTMSTTVGTLASVRSIPIIHDMVSALLSVGLEGESINRLLVISLHGDSLEGELLSRSALVQLLVQRGNADVNFNEGQPLVLASTKGWLGILSVLLSSTVTLQSLQAAVTASTGLGDNEIRLEIVKRLLHVAGYNRQLLEQSVFQVACRSLDLSLLELLPHTNRSSEEVLAGFRAAIANPRWQKPSGLSTVRALLHLGVSGSDVRQAFCHAAKSYERDAFELFAAYVDIRTVIDALQAVIQTSKDWLTTDDKYLWLVHDLLHWGGRGREQANHAFLMAIDAFLRNRCSEAMVETMFSVGHADVNFQAGEALKLAVRAADVEVFKMLLGRGATIETIEIAFFEVMVTSMMEETALSFVDILTSEGGSSTVKEFKKTIPQLRAPIRELLAAHPSSVRLIKRLIKLGVNFDVQEPTVLYGSEFGPEDCTALLWSLLPPRPGSHSIEPAVVQTLIEAKVVDVNFVTPVSKATALILAANFGHVEVVNHLIKAGANSRIRDSLNGSALFYASRNGHVDIVKPLLKAPYKPNDGSLHEAARNLYSKVCSILISTKNFDVNFPSLDHQGRTPLHEMAYCCDGTGSQVDMEDTLSALKKGGLQLFKFWQTFGWKNALILALENPQPFAVVKALLDMLWWEDINNDHNVYTQQQPSPKTEGLIICHYSPTMYLKYLHPTNSEKDAQLNRALEQMLRDKGAEDRYWSDKPSDQPMGAIGYPEALAKEIKRLEKVQRDHDDQLRRDKEAQFQKIFLEQARHDQRLEQEGQATISKVQNSNLLHESKLHQDAEITLQQHQALEEKNYIAHRGRVLANQDKAGLLAVDNNGLAQKHEINEHHQQVMDYQKVQFQQMMDYQAFRKTQMMDQQKHYQAQLSDHHKLVTQERFDSHKLAIQQRTDWQKVAAARAIDEQKVAAMQAVDHQKLLTHKTMEKQKLKASEAVDKHKLTHQHKLNKEKREDVKKTDEQQVTLKKSMAKLAVKEDQRKLAFQYNQNQQKLDFQWDAHDEELDYQQHEARINLATQAASKFIGGPAGPAQKKVVKQKGPSGFIENGEA</sequence>
<keyword evidence="2 3" id="KW-0040">ANK repeat</keyword>
<organism evidence="5 6">
    <name type="scientific">Cercophora samala</name>
    <dbReference type="NCBI Taxonomy" id="330535"/>
    <lineage>
        <taxon>Eukaryota</taxon>
        <taxon>Fungi</taxon>
        <taxon>Dikarya</taxon>
        <taxon>Ascomycota</taxon>
        <taxon>Pezizomycotina</taxon>
        <taxon>Sordariomycetes</taxon>
        <taxon>Sordariomycetidae</taxon>
        <taxon>Sordariales</taxon>
        <taxon>Lasiosphaeriaceae</taxon>
        <taxon>Cercophora</taxon>
    </lineage>
</organism>
<evidence type="ECO:0000313" key="6">
    <source>
        <dbReference type="Proteomes" id="UP001174997"/>
    </source>
</evidence>
<feature type="region of interest" description="Disordered" evidence="4">
    <location>
        <begin position="1"/>
        <end position="43"/>
    </location>
</feature>
<dbReference type="InterPro" id="IPR002110">
    <property type="entry name" value="Ankyrin_rpt"/>
</dbReference>
<dbReference type="SMART" id="SM00248">
    <property type="entry name" value="ANK"/>
    <property type="match status" value="7"/>
</dbReference>
<feature type="compositionally biased region" description="Pro residues" evidence="4">
    <location>
        <begin position="9"/>
        <end position="20"/>
    </location>
</feature>
<dbReference type="Pfam" id="PF12796">
    <property type="entry name" value="Ank_2"/>
    <property type="match status" value="1"/>
</dbReference>
<dbReference type="GO" id="GO:0000976">
    <property type="term" value="F:transcription cis-regulatory region binding"/>
    <property type="evidence" value="ECO:0007669"/>
    <property type="project" value="TreeGrafter"/>
</dbReference>
<name>A0AA39YV56_9PEZI</name>
<dbReference type="GO" id="GO:0045944">
    <property type="term" value="P:positive regulation of transcription by RNA polymerase II"/>
    <property type="evidence" value="ECO:0007669"/>
    <property type="project" value="TreeGrafter"/>
</dbReference>
<evidence type="ECO:0000256" key="3">
    <source>
        <dbReference type="PROSITE-ProRule" id="PRU00023"/>
    </source>
</evidence>
<keyword evidence="6" id="KW-1185">Reference proteome</keyword>
<accession>A0AA39YV56</accession>
<dbReference type="InterPro" id="IPR050663">
    <property type="entry name" value="Ankyrin-SOCS_Box"/>
</dbReference>
<comment type="caution">
    <text evidence="5">The sequence shown here is derived from an EMBL/GenBank/DDBJ whole genome shotgun (WGS) entry which is preliminary data.</text>
</comment>
<dbReference type="Proteomes" id="UP001174997">
    <property type="component" value="Unassembled WGS sequence"/>
</dbReference>
<keyword evidence="1" id="KW-0677">Repeat</keyword>
<dbReference type="InterPro" id="IPR036770">
    <property type="entry name" value="Ankyrin_rpt-contain_sf"/>
</dbReference>
<feature type="compositionally biased region" description="Low complexity" evidence="4">
    <location>
        <begin position="21"/>
        <end position="38"/>
    </location>
</feature>
<evidence type="ECO:0000256" key="1">
    <source>
        <dbReference type="ARBA" id="ARBA00022737"/>
    </source>
</evidence>
<feature type="repeat" description="ANK" evidence="3">
    <location>
        <begin position="861"/>
        <end position="893"/>
    </location>
</feature>
<feature type="compositionally biased region" description="Basic and acidic residues" evidence="4">
    <location>
        <begin position="1342"/>
        <end position="1352"/>
    </location>
</feature>
<dbReference type="PROSITE" id="PS50297">
    <property type="entry name" value="ANK_REP_REGION"/>
    <property type="match status" value="1"/>
</dbReference>
<evidence type="ECO:0000313" key="5">
    <source>
        <dbReference type="EMBL" id="KAK0659163.1"/>
    </source>
</evidence>